<evidence type="ECO:0000256" key="3">
    <source>
        <dbReference type="ARBA" id="ARBA00012664"/>
    </source>
</evidence>
<keyword evidence="4 7" id="KW-0686">Riboflavin biosynthesis</keyword>
<comment type="catalytic activity">
    <reaction evidence="6 7">
        <text>(2S)-2-hydroxy-3-oxobutyl phosphate + 5-amino-6-(D-ribitylamino)uracil = 6,7-dimethyl-8-(1-D-ribityl)lumazine + phosphate + 2 H2O + H(+)</text>
        <dbReference type="Rhea" id="RHEA:26152"/>
        <dbReference type="ChEBI" id="CHEBI:15377"/>
        <dbReference type="ChEBI" id="CHEBI:15378"/>
        <dbReference type="ChEBI" id="CHEBI:15934"/>
        <dbReference type="ChEBI" id="CHEBI:43474"/>
        <dbReference type="ChEBI" id="CHEBI:58201"/>
        <dbReference type="ChEBI" id="CHEBI:58830"/>
        <dbReference type="EC" id="2.5.1.78"/>
    </reaction>
</comment>
<dbReference type="Proteomes" id="UP000199518">
    <property type="component" value="Unassembled WGS sequence"/>
</dbReference>
<feature type="binding site" evidence="7">
    <location>
        <position position="24"/>
    </location>
    <ligand>
        <name>5-amino-6-(D-ribitylamino)uracil</name>
        <dbReference type="ChEBI" id="CHEBI:15934"/>
    </ligand>
</feature>
<keyword evidence="9" id="KW-1185">Reference proteome</keyword>
<dbReference type="STRING" id="1576369.SAMN05421753_108240"/>
<feature type="binding site" evidence="7">
    <location>
        <position position="129"/>
    </location>
    <ligand>
        <name>(2S)-2-hydroxy-3-oxobutyl phosphate</name>
        <dbReference type="ChEBI" id="CHEBI:58830"/>
    </ligand>
</feature>
<comment type="pathway">
    <text evidence="1 7">Cofactor biosynthesis; riboflavin biosynthesis; riboflavin from 2-hydroxy-3-oxobutyl phosphate and 5-amino-6-(D-ribitylamino)uracil: step 1/2.</text>
</comment>
<dbReference type="InterPro" id="IPR002180">
    <property type="entry name" value="LS/RS"/>
</dbReference>
<dbReference type="SUPFAM" id="SSF52121">
    <property type="entry name" value="Lumazine synthase"/>
    <property type="match status" value="1"/>
</dbReference>
<evidence type="ECO:0000256" key="6">
    <source>
        <dbReference type="ARBA" id="ARBA00048785"/>
    </source>
</evidence>
<dbReference type="RefSeq" id="WP_092050603.1">
    <property type="nucleotide sequence ID" value="NZ_FOQD01000008.1"/>
</dbReference>
<evidence type="ECO:0000256" key="1">
    <source>
        <dbReference type="ARBA" id="ARBA00004917"/>
    </source>
</evidence>
<evidence type="ECO:0000256" key="2">
    <source>
        <dbReference type="ARBA" id="ARBA00007424"/>
    </source>
</evidence>
<gene>
    <name evidence="7" type="primary">ribH</name>
    <name evidence="8" type="ORF">SAMN05421753_108240</name>
</gene>
<dbReference type="EMBL" id="FOQD01000008">
    <property type="protein sequence ID" value="SFI40639.1"/>
    <property type="molecule type" value="Genomic_DNA"/>
</dbReference>
<dbReference type="EC" id="2.5.1.78" evidence="3 7"/>
<dbReference type="GO" id="GO:0000906">
    <property type="term" value="F:6,7-dimethyl-8-ribityllumazine synthase activity"/>
    <property type="evidence" value="ECO:0007669"/>
    <property type="project" value="UniProtKB-UniRule"/>
</dbReference>
<evidence type="ECO:0000313" key="9">
    <source>
        <dbReference type="Proteomes" id="UP000199518"/>
    </source>
</evidence>
<name>A0A1I3HYH2_9PLAN</name>
<evidence type="ECO:0000256" key="7">
    <source>
        <dbReference type="HAMAP-Rule" id="MF_00178"/>
    </source>
</evidence>
<sequence length="162" mass="17103">MPHEIVGKLRTEPGDRYGIVVSRYHEQVTQRLLDGAVETLARHGLDPAAITVAWVPGSFELPVVADRMAKQGQFAAVIALGAVVQGETEHHDYINHAVAQGFAVTSQNTGVPVLFGVLTCRNMDQALARAGGAVGNKGAEAALAAIETVSVLKQLGQNARMP</sequence>
<dbReference type="PANTHER" id="PTHR21058:SF0">
    <property type="entry name" value="6,7-DIMETHYL-8-RIBITYLLUMAZINE SYNTHASE"/>
    <property type="match status" value="1"/>
</dbReference>
<accession>A0A1I3HYH2</accession>
<dbReference type="GO" id="GO:0009231">
    <property type="term" value="P:riboflavin biosynthetic process"/>
    <property type="evidence" value="ECO:0007669"/>
    <property type="project" value="UniProtKB-UniRule"/>
</dbReference>
<dbReference type="CDD" id="cd09209">
    <property type="entry name" value="Lumazine_synthase-I"/>
    <property type="match status" value="1"/>
</dbReference>
<reference evidence="9" key="1">
    <citation type="submission" date="2016-10" db="EMBL/GenBank/DDBJ databases">
        <authorList>
            <person name="Varghese N."/>
            <person name="Submissions S."/>
        </authorList>
    </citation>
    <scope>NUCLEOTIDE SEQUENCE [LARGE SCALE GENOMIC DNA]</scope>
    <source>
        <strain evidence="9">DSM 26348</strain>
    </source>
</reference>
<protein>
    <recommendedName>
        <fullName evidence="3 7">6,7-dimethyl-8-ribityllumazine synthase</fullName>
        <shortName evidence="7">DMRL synthase</shortName>
        <shortName evidence="7">LS</shortName>
        <shortName evidence="7">Lumazine synthase</shortName>
        <ecNumber evidence="3 7">2.5.1.78</ecNumber>
    </recommendedName>
</protein>
<proteinExistence type="inferred from homology"/>
<dbReference type="AlphaFoldDB" id="A0A1I3HYH2"/>
<dbReference type="HAMAP" id="MF_00178">
    <property type="entry name" value="Lumazine_synth"/>
    <property type="match status" value="1"/>
</dbReference>
<feature type="binding site" evidence="7">
    <location>
        <begin position="87"/>
        <end position="88"/>
    </location>
    <ligand>
        <name>(2S)-2-hydroxy-3-oxobutyl phosphate</name>
        <dbReference type="ChEBI" id="CHEBI:58830"/>
    </ligand>
</feature>
<dbReference type="PANTHER" id="PTHR21058">
    <property type="entry name" value="6,7-DIMETHYL-8-RIBITYLLUMAZINE SYNTHASE DMRL SYNTHASE LUMAZINE SYNTHASE"/>
    <property type="match status" value="1"/>
</dbReference>
<feature type="active site" description="Proton donor" evidence="7">
    <location>
        <position position="90"/>
    </location>
</feature>
<evidence type="ECO:0000256" key="5">
    <source>
        <dbReference type="ARBA" id="ARBA00022679"/>
    </source>
</evidence>
<feature type="binding site" evidence="7">
    <location>
        <begin position="82"/>
        <end position="84"/>
    </location>
    <ligand>
        <name>5-amino-6-(D-ribitylamino)uracil</name>
        <dbReference type="ChEBI" id="CHEBI:15934"/>
    </ligand>
</feature>
<comment type="function">
    <text evidence="7">Catalyzes the formation of 6,7-dimethyl-8-ribityllumazine by condensation of 5-amino-6-(D-ribitylamino)uracil with 3,4-dihydroxy-2-butanone 4-phosphate. This is the penultimate step in the biosynthesis of riboflavin.</text>
</comment>
<dbReference type="InterPro" id="IPR036467">
    <property type="entry name" value="LS/RS_sf"/>
</dbReference>
<dbReference type="GO" id="GO:0009349">
    <property type="term" value="C:riboflavin synthase complex"/>
    <property type="evidence" value="ECO:0007669"/>
    <property type="project" value="UniProtKB-UniRule"/>
</dbReference>
<dbReference type="OrthoDB" id="9809709at2"/>
<dbReference type="InterPro" id="IPR034964">
    <property type="entry name" value="LS"/>
</dbReference>
<organism evidence="8 9">
    <name type="scientific">Planctomicrobium piriforme</name>
    <dbReference type="NCBI Taxonomy" id="1576369"/>
    <lineage>
        <taxon>Bacteria</taxon>
        <taxon>Pseudomonadati</taxon>
        <taxon>Planctomycetota</taxon>
        <taxon>Planctomycetia</taxon>
        <taxon>Planctomycetales</taxon>
        <taxon>Planctomycetaceae</taxon>
        <taxon>Planctomicrobium</taxon>
    </lineage>
</organism>
<feature type="binding site" evidence="7">
    <location>
        <position position="115"/>
    </location>
    <ligand>
        <name>5-amino-6-(D-ribitylamino)uracil</name>
        <dbReference type="ChEBI" id="CHEBI:15934"/>
    </ligand>
</feature>
<comment type="similarity">
    <text evidence="2 7">Belongs to the DMRL synthase family.</text>
</comment>
<keyword evidence="5 7" id="KW-0808">Transferase</keyword>
<dbReference type="NCBIfam" id="TIGR00114">
    <property type="entry name" value="lumazine-synth"/>
    <property type="match status" value="1"/>
</dbReference>
<dbReference type="Pfam" id="PF00885">
    <property type="entry name" value="DMRL_synthase"/>
    <property type="match status" value="1"/>
</dbReference>
<dbReference type="Gene3D" id="3.40.50.960">
    <property type="entry name" value="Lumazine/riboflavin synthase"/>
    <property type="match status" value="1"/>
</dbReference>
<evidence type="ECO:0000313" key="8">
    <source>
        <dbReference type="EMBL" id="SFI40639.1"/>
    </source>
</evidence>
<feature type="binding site" evidence="7">
    <location>
        <begin position="58"/>
        <end position="60"/>
    </location>
    <ligand>
        <name>5-amino-6-(D-ribitylamino)uracil</name>
        <dbReference type="ChEBI" id="CHEBI:15934"/>
    </ligand>
</feature>
<evidence type="ECO:0000256" key="4">
    <source>
        <dbReference type="ARBA" id="ARBA00022619"/>
    </source>
</evidence>
<dbReference type="UniPathway" id="UPA00275">
    <property type="reaction ID" value="UER00404"/>
</dbReference>